<proteinExistence type="predicted"/>
<protein>
    <submittedName>
        <fullName evidence="1">Uncharacterized protein</fullName>
    </submittedName>
</protein>
<dbReference type="EMBL" id="JAUSTM010000002">
    <property type="protein sequence ID" value="MDQ0221696.1"/>
    <property type="molecule type" value="Genomic_DNA"/>
</dbReference>
<reference evidence="1 2" key="1">
    <citation type="submission" date="2023-07" db="EMBL/GenBank/DDBJ databases">
        <title>Genomic Encyclopedia of Type Strains, Phase IV (KMG-IV): sequencing the most valuable type-strain genomes for metagenomic binning, comparative biology and taxonomic classification.</title>
        <authorList>
            <person name="Goeker M."/>
        </authorList>
    </citation>
    <scope>NUCLEOTIDE SEQUENCE [LARGE SCALE GENOMIC DNA]</scope>
    <source>
        <strain evidence="1 2">DSM 105143</strain>
    </source>
</reference>
<gene>
    <name evidence="1" type="ORF">J2S23_000228</name>
</gene>
<evidence type="ECO:0000313" key="2">
    <source>
        <dbReference type="Proteomes" id="UP001223079"/>
    </source>
</evidence>
<evidence type="ECO:0000313" key="1">
    <source>
        <dbReference type="EMBL" id="MDQ0221696.1"/>
    </source>
</evidence>
<sequence>MMEHIIKSLADKELTLPIIMLGLAREARLWHKQVLEHKAELTKNKK</sequence>
<accession>A0ABT9YNY6</accession>
<keyword evidence="2" id="KW-1185">Reference proteome</keyword>
<name>A0ABT9YNY6_9STRE</name>
<comment type="caution">
    <text evidence="1">The sequence shown here is derived from an EMBL/GenBank/DDBJ whole genome shotgun (WGS) entry which is preliminary data.</text>
</comment>
<dbReference type="Proteomes" id="UP001223079">
    <property type="component" value="Unassembled WGS sequence"/>
</dbReference>
<dbReference type="RefSeq" id="WP_307120931.1">
    <property type="nucleotide sequence ID" value="NZ_JAUSTM010000002.1"/>
</dbReference>
<organism evidence="1 2">
    <name type="scientific">Streptococcus moroccensis</name>
    <dbReference type="NCBI Taxonomy" id="1451356"/>
    <lineage>
        <taxon>Bacteria</taxon>
        <taxon>Bacillati</taxon>
        <taxon>Bacillota</taxon>
        <taxon>Bacilli</taxon>
        <taxon>Lactobacillales</taxon>
        <taxon>Streptococcaceae</taxon>
        <taxon>Streptococcus</taxon>
    </lineage>
</organism>